<evidence type="ECO:0000313" key="11">
    <source>
        <dbReference type="Ensembl" id="ENSHHUP00000058020.1"/>
    </source>
</evidence>
<accession>A0A4W5P8Y7</accession>
<dbReference type="SUPFAM" id="SSF69179">
    <property type="entry name" value="Integrin domains"/>
    <property type="match status" value="1"/>
</dbReference>
<dbReference type="GO" id="GO:0005925">
    <property type="term" value="C:focal adhesion"/>
    <property type="evidence" value="ECO:0007669"/>
    <property type="project" value="TreeGrafter"/>
</dbReference>
<evidence type="ECO:0000256" key="2">
    <source>
        <dbReference type="ARBA" id="ARBA00007449"/>
    </source>
</evidence>
<keyword evidence="5" id="KW-1133">Transmembrane helix</keyword>
<dbReference type="GO" id="GO:0008305">
    <property type="term" value="C:integrin complex"/>
    <property type="evidence" value="ECO:0007669"/>
    <property type="project" value="TreeGrafter"/>
</dbReference>
<feature type="domain" description="Integrin beta subunit VWA" evidence="10">
    <location>
        <begin position="1"/>
        <end position="321"/>
    </location>
</feature>
<keyword evidence="8" id="KW-1015">Disulfide bond</keyword>
<dbReference type="GO" id="GO:0033627">
    <property type="term" value="P:cell adhesion mediated by integrin"/>
    <property type="evidence" value="ECO:0007669"/>
    <property type="project" value="TreeGrafter"/>
</dbReference>
<comment type="subcellular location">
    <subcellularLocation>
        <location evidence="1">Membrane</location>
        <topology evidence="1">Single-pass type I membrane protein</topology>
    </subcellularLocation>
</comment>
<dbReference type="GO" id="GO:0005178">
    <property type="term" value="F:integrin binding"/>
    <property type="evidence" value="ECO:0007669"/>
    <property type="project" value="TreeGrafter"/>
</dbReference>
<reference evidence="12" key="1">
    <citation type="submission" date="2018-06" db="EMBL/GenBank/DDBJ databases">
        <title>Genome assembly of Danube salmon.</title>
        <authorList>
            <person name="Macqueen D.J."/>
            <person name="Gundappa M.K."/>
        </authorList>
    </citation>
    <scope>NUCLEOTIDE SEQUENCE [LARGE SCALE GENOMIC DNA]</scope>
</reference>
<reference evidence="11" key="3">
    <citation type="submission" date="2025-09" db="UniProtKB">
        <authorList>
            <consortium name="Ensembl"/>
        </authorList>
    </citation>
    <scope>IDENTIFICATION</scope>
</reference>
<dbReference type="PANTHER" id="PTHR10082:SF36">
    <property type="entry name" value="INTEGRIN BETA-7"/>
    <property type="match status" value="1"/>
</dbReference>
<evidence type="ECO:0000256" key="5">
    <source>
        <dbReference type="ARBA" id="ARBA00022989"/>
    </source>
</evidence>
<dbReference type="InterPro" id="IPR032695">
    <property type="entry name" value="Integrin_dom_sf"/>
</dbReference>
<dbReference type="GO" id="GO:0098609">
    <property type="term" value="P:cell-cell adhesion"/>
    <property type="evidence" value="ECO:0007669"/>
    <property type="project" value="TreeGrafter"/>
</dbReference>
<reference evidence="11" key="2">
    <citation type="submission" date="2025-08" db="UniProtKB">
        <authorList>
            <consortium name="Ensembl"/>
        </authorList>
    </citation>
    <scope>IDENTIFICATION</scope>
</reference>
<dbReference type="PANTHER" id="PTHR10082">
    <property type="entry name" value="INTEGRIN BETA SUBUNIT"/>
    <property type="match status" value="1"/>
</dbReference>
<dbReference type="AlphaFoldDB" id="A0A4W5P8Y7"/>
<keyword evidence="9" id="KW-0325">Glycoprotein</keyword>
<evidence type="ECO:0000256" key="3">
    <source>
        <dbReference type="ARBA" id="ARBA00022692"/>
    </source>
</evidence>
<dbReference type="GeneTree" id="ENSGT01150000286983"/>
<sequence length="345" mass="38080">GEPNERRCDREQALRKRHCSEGQVLNPQPEILSINDLENVRNLGLEVVTAMKNITSAVRIGFGSFVDKVVDPYVSTVEAKLANPCNNKHKGPCQPAFSFKHVLKLTEDVEEFEKKQSISSNLDNPESGFDAIMQAAVCQDDIGWGNVTRDGKLAGIYQPNDGKCHPNSNGLYSKDTDYPSVGHLSQVLSANNIRLIFAVTDQHIQSYEVRNSSVVGLLEDDSSNIVQLIFEAYINLLSSILLDHRDVPPGLGVSYSSHCGDDRLAQGQDRGECSDVRINQQVNFTVTVTSSRCLSKTESFIIKVQGINEELRVTVETLCDCDCQDSEEQSSQCHGNGTFHCGICR</sequence>
<evidence type="ECO:0000256" key="1">
    <source>
        <dbReference type="ARBA" id="ARBA00004479"/>
    </source>
</evidence>
<dbReference type="GO" id="GO:0009986">
    <property type="term" value="C:cell surface"/>
    <property type="evidence" value="ECO:0007669"/>
    <property type="project" value="TreeGrafter"/>
</dbReference>
<dbReference type="STRING" id="62062.ENSHHUP00000058020"/>
<evidence type="ECO:0000256" key="9">
    <source>
        <dbReference type="ARBA" id="ARBA00023180"/>
    </source>
</evidence>
<evidence type="ECO:0000256" key="7">
    <source>
        <dbReference type="ARBA" id="ARBA00023136"/>
    </source>
</evidence>
<keyword evidence="6" id="KW-0401">Integrin</keyword>
<dbReference type="InterPro" id="IPR036465">
    <property type="entry name" value="vWFA_dom_sf"/>
</dbReference>
<evidence type="ECO:0000256" key="6">
    <source>
        <dbReference type="ARBA" id="ARBA00023037"/>
    </source>
</evidence>
<evidence type="ECO:0000256" key="4">
    <source>
        <dbReference type="ARBA" id="ARBA00022737"/>
    </source>
</evidence>
<dbReference type="Ensembl" id="ENSHHUT00000060011.1">
    <property type="protein sequence ID" value="ENSHHUP00000058020.1"/>
    <property type="gene ID" value="ENSHHUG00000034524.1"/>
</dbReference>
<keyword evidence="12" id="KW-1185">Reference proteome</keyword>
<evidence type="ECO:0000256" key="8">
    <source>
        <dbReference type="ARBA" id="ARBA00023157"/>
    </source>
</evidence>
<dbReference type="GO" id="GO:0050900">
    <property type="term" value="P:leukocyte migration"/>
    <property type="evidence" value="ECO:0007669"/>
    <property type="project" value="TreeGrafter"/>
</dbReference>
<evidence type="ECO:0000313" key="12">
    <source>
        <dbReference type="Proteomes" id="UP000314982"/>
    </source>
</evidence>
<organism evidence="11 12">
    <name type="scientific">Hucho hucho</name>
    <name type="common">huchen</name>
    <dbReference type="NCBI Taxonomy" id="62062"/>
    <lineage>
        <taxon>Eukaryota</taxon>
        <taxon>Metazoa</taxon>
        <taxon>Chordata</taxon>
        <taxon>Craniata</taxon>
        <taxon>Vertebrata</taxon>
        <taxon>Euteleostomi</taxon>
        <taxon>Actinopterygii</taxon>
        <taxon>Neopterygii</taxon>
        <taxon>Teleostei</taxon>
        <taxon>Protacanthopterygii</taxon>
        <taxon>Salmoniformes</taxon>
        <taxon>Salmonidae</taxon>
        <taxon>Salmoninae</taxon>
        <taxon>Hucho</taxon>
    </lineage>
</organism>
<dbReference type="GO" id="GO:0007160">
    <property type="term" value="P:cell-matrix adhesion"/>
    <property type="evidence" value="ECO:0007669"/>
    <property type="project" value="TreeGrafter"/>
</dbReference>
<dbReference type="GO" id="GO:0007229">
    <property type="term" value="P:integrin-mediated signaling pathway"/>
    <property type="evidence" value="ECO:0007669"/>
    <property type="project" value="UniProtKB-KW"/>
</dbReference>
<dbReference type="InterPro" id="IPR015812">
    <property type="entry name" value="Integrin_bsu"/>
</dbReference>
<keyword evidence="7" id="KW-0472">Membrane</keyword>
<dbReference type="SUPFAM" id="SSF53300">
    <property type="entry name" value="vWA-like"/>
    <property type="match status" value="1"/>
</dbReference>
<keyword evidence="3" id="KW-0812">Transmembrane</keyword>
<dbReference type="Pfam" id="PF00362">
    <property type="entry name" value="Integrin_beta"/>
    <property type="match status" value="1"/>
</dbReference>
<dbReference type="Proteomes" id="UP000314982">
    <property type="component" value="Unassembled WGS sequence"/>
</dbReference>
<keyword evidence="4" id="KW-0677">Repeat</keyword>
<evidence type="ECO:0000259" key="10">
    <source>
        <dbReference type="SMART" id="SM00187"/>
    </source>
</evidence>
<dbReference type="SMART" id="SM00187">
    <property type="entry name" value="INB"/>
    <property type="match status" value="1"/>
</dbReference>
<dbReference type="InterPro" id="IPR002369">
    <property type="entry name" value="Integrin_bsu_VWA"/>
</dbReference>
<protein>
    <recommendedName>
        <fullName evidence="10">Integrin beta subunit VWA domain-containing protein</fullName>
    </recommendedName>
</protein>
<name>A0A4W5P8Y7_9TELE</name>
<dbReference type="Gene3D" id="2.60.40.1510">
    <property type="entry name" value="ntegrin, alpha v. Chain A, domain 3"/>
    <property type="match status" value="1"/>
</dbReference>
<comment type="similarity">
    <text evidence="2">Belongs to the integrin beta chain family.</text>
</comment>
<dbReference type="Gene3D" id="2.10.25.10">
    <property type="entry name" value="Laminin"/>
    <property type="match status" value="1"/>
</dbReference>
<proteinExistence type="inferred from homology"/>
<dbReference type="Gene3D" id="3.40.50.410">
    <property type="entry name" value="von Willebrand factor, type A domain"/>
    <property type="match status" value="1"/>
</dbReference>